<keyword evidence="3" id="KW-1185">Reference proteome</keyword>
<evidence type="ECO:0000313" key="2">
    <source>
        <dbReference type="EMBL" id="AKQ45125.1"/>
    </source>
</evidence>
<evidence type="ECO:0000256" key="1">
    <source>
        <dbReference type="SAM" id="Phobius"/>
    </source>
</evidence>
<organism evidence="2 3">
    <name type="scientific">Rufibacter radiotolerans</name>
    <dbReference type="NCBI Taxonomy" id="1379910"/>
    <lineage>
        <taxon>Bacteria</taxon>
        <taxon>Pseudomonadati</taxon>
        <taxon>Bacteroidota</taxon>
        <taxon>Cytophagia</taxon>
        <taxon>Cytophagales</taxon>
        <taxon>Hymenobacteraceae</taxon>
        <taxon>Rufibacter</taxon>
    </lineage>
</organism>
<accession>A0A0H4VHG7</accession>
<dbReference type="PATRIC" id="fig|1379910.4.peg.1069"/>
<keyword evidence="1" id="KW-0472">Membrane</keyword>
<dbReference type="AlphaFoldDB" id="A0A0H4VHG7"/>
<keyword evidence="1" id="KW-1133">Transmembrane helix</keyword>
<gene>
    <name evidence="2" type="ORF">TH63_04930</name>
</gene>
<dbReference type="OrthoDB" id="1438982at2"/>
<sequence>MKELKQRHLFSSKEFTLRKSGIRVITTNWKENMEYRIRYEDMGFELVKKREKAALLPACLLSLFSGISLYSFVVSFLHEGAGPVALLWISATLVSMVLAALAFSHTNRDLVLLTGGAKTLELFRGSPSNMEVDNFILSIHAHIQAYYKNKYGVVEQHLPQEVLIERFGWLREMGILSQEEHEELWMQLQIKDLLS</sequence>
<proteinExistence type="predicted"/>
<evidence type="ECO:0000313" key="3">
    <source>
        <dbReference type="Proteomes" id="UP000036458"/>
    </source>
</evidence>
<feature type="transmembrane region" description="Helical" evidence="1">
    <location>
        <begin position="85"/>
        <end position="103"/>
    </location>
</feature>
<dbReference type="Proteomes" id="UP000036458">
    <property type="component" value="Chromosome"/>
</dbReference>
<dbReference type="RefSeq" id="WP_048919969.1">
    <property type="nucleotide sequence ID" value="NZ_CP010777.1"/>
</dbReference>
<dbReference type="KEGG" id="ruf:TH63_04930"/>
<protein>
    <submittedName>
        <fullName evidence="2">Uncharacterized protein</fullName>
    </submittedName>
</protein>
<reference evidence="2 3" key="1">
    <citation type="submission" date="2015-01" db="EMBL/GenBank/DDBJ databases">
        <title>Rufibacter sp./DG31D/ whole genome sequencing.</title>
        <authorList>
            <person name="Kim M.K."/>
            <person name="Srinivasan S."/>
            <person name="Lee J.-J."/>
        </authorList>
    </citation>
    <scope>NUCLEOTIDE SEQUENCE [LARGE SCALE GENOMIC DNA]</scope>
    <source>
        <strain evidence="2 3">DG31D</strain>
    </source>
</reference>
<dbReference type="EMBL" id="CP010777">
    <property type="protein sequence ID" value="AKQ45125.1"/>
    <property type="molecule type" value="Genomic_DNA"/>
</dbReference>
<feature type="transmembrane region" description="Helical" evidence="1">
    <location>
        <begin position="53"/>
        <end position="73"/>
    </location>
</feature>
<keyword evidence="1" id="KW-0812">Transmembrane</keyword>
<name>A0A0H4VHG7_9BACT</name>